<accession>A0A4C1XYT4</accession>
<evidence type="ECO:0000313" key="1">
    <source>
        <dbReference type="EMBL" id="GBP68776.1"/>
    </source>
</evidence>
<protein>
    <submittedName>
        <fullName evidence="1">Uncharacterized protein</fullName>
    </submittedName>
</protein>
<comment type="caution">
    <text evidence="1">The sequence shown here is derived from an EMBL/GenBank/DDBJ whole genome shotgun (WGS) entry which is preliminary data.</text>
</comment>
<dbReference type="AlphaFoldDB" id="A0A4C1XYT4"/>
<sequence>METIKINNAFVSNLYVGANAVRRLTREQDWNRVHGGYSVISRYKRCGNGFYIYASEAAGEKVHYEGCSLTVCARAYQALPSRAFQSAGASFRVETREVSFVFSVVSSGAHSPRDRSVIV</sequence>
<dbReference type="Proteomes" id="UP000299102">
    <property type="component" value="Unassembled WGS sequence"/>
</dbReference>
<proteinExistence type="predicted"/>
<gene>
    <name evidence="1" type="ORF">EVAR_83509_1</name>
</gene>
<keyword evidence="2" id="KW-1185">Reference proteome</keyword>
<organism evidence="1 2">
    <name type="scientific">Eumeta variegata</name>
    <name type="common">Bagworm moth</name>
    <name type="synonym">Eumeta japonica</name>
    <dbReference type="NCBI Taxonomy" id="151549"/>
    <lineage>
        <taxon>Eukaryota</taxon>
        <taxon>Metazoa</taxon>
        <taxon>Ecdysozoa</taxon>
        <taxon>Arthropoda</taxon>
        <taxon>Hexapoda</taxon>
        <taxon>Insecta</taxon>
        <taxon>Pterygota</taxon>
        <taxon>Neoptera</taxon>
        <taxon>Endopterygota</taxon>
        <taxon>Lepidoptera</taxon>
        <taxon>Glossata</taxon>
        <taxon>Ditrysia</taxon>
        <taxon>Tineoidea</taxon>
        <taxon>Psychidae</taxon>
        <taxon>Oiketicinae</taxon>
        <taxon>Eumeta</taxon>
    </lineage>
</organism>
<name>A0A4C1XYT4_EUMVA</name>
<dbReference type="EMBL" id="BGZK01001023">
    <property type="protein sequence ID" value="GBP68776.1"/>
    <property type="molecule type" value="Genomic_DNA"/>
</dbReference>
<evidence type="ECO:0000313" key="2">
    <source>
        <dbReference type="Proteomes" id="UP000299102"/>
    </source>
</evidence>
<reference evidence="1 2" key="1">
    <citation type="journal article" date="2019" name="Commun. Biol.">
        <title>The bagworm genome reveals a unique fibroin gene that provides high tensile strength.</title>
        <authorList>
            <person name="Kono N."/>
            <person name="Nakamura H."/>
            <person name="Ohtoshi R."/>
            <person name="Tomita M."/>
            <person name="Numata K."/>
            <person name="Arakawa K."/>
        </authorList>
    </citation>
    <scope>NUCLEOTIDE SEQUENCE [LARGE SCALE GENOMIC DNA]</scope>
</reference>